<reference evidence="4" key="1">
    <citation type="submission" date="2016-06" db="EMBL/GenBank/DDBJ databases">
        <authorList>
            <person name="Varghese N."/>
            <person name="Submissions Spin"/>
        </authorList>
    </citation>
    <scope>NUCLEOTIDE SEQUENCE [LARGE SCALE GENOMIC DNA]</scope>
    <source>
        <strain evidence="4">DSM 43168</strain>
    </source>
</reference>
<evidence type="ECO:0000313" key="3">
    <source>
        <dbReference type="EMBL" id="SCF01738.1"/>
    </source>
</evidence>
<accession>A0A1C4WZW4</accession>
<name>A0A1C4WZW4_9ACTN</name>
<sequence length="135" mass="13758">MTRRTIGIGTAALALAAALGVVAGAQLTGGTDTPRVVRQVSDEGTVTPTAAPSPTAAPTTAEPTAAAAVAEKTKPAPKSSTSRPSTRSKVTDADTDTEPAPAPTEEETRMPDPAPHPSDPKRCYNDEGVELQCPR</sequence>
<keyword evidence="2" id="KW-0732">Signal</keyword>
<feature type="signal peptide" evidence="2">
    <location>
        <begin position="1"/>
        <end position="25"/>
    </location>
</feature>
<dbReference type="EMBL" id="FMCT01000004">
    <property type="protein sequence ID" value="SCF01738.1"/>
    <property type="molecule type" value="Genomic_DNA"/>
</dbReference>
<evidence type="ECO:0000313" key="4">
    <source>
        <dbReference type="Proteomes" id="UP000183585"/>
    </source>
</evidence>
<protein>
    <submittedName>
        <fullName evidence="3">Uncharacterized protein</fullName>
    </submittedName>
</protein>
<organism evidence="3 4">
    <name type="scientific">Micromonospora carbonacea</name>
    <dbReference type="NCBI Taxonomy" id="47853"/>
    <lineage>
        <taxon>Bacteria</taxon>
        <taxon>Bacillati</taxon>
        <taxon>Actinomycetota</taxon>
        <taxon>Actinomycetes</taxon>
        <taxon>Micromonosporales</taxon>
        <taxon>Micromonosporaceae</taxon>
        <taxon>Micromonospora</taxon>
    </lineage>
</organism>
<dbReference type="AlphaFoldDB" id="A0A1C4WZW4"/>
<proteinExistence type="predicted"/>
<dbReference type="Proteomes" id="UP000183585">
    <property type="component" value="Unassembled WGS sequence"/>
</dbReference>
<dbReference type="RefSeq" id="WP_083302591.1">
    <property type="nucleotide sequence ID" value="NZ_FMCT01000004.1"/>
</dbReference>
<gene>
    <name evidence="3" type="ORF">GA0070563_104137</name>
</gene>
<keyword evidence="4" id="KW-1185">Reference proteome</keyword>
<evidence type="ECO:0000256" key="1">
    <source>
        <dbReference type="SAM" id="MobiDB-lite"/>
    </source>
</evidence>
<feature type="region of interest" description="Disordered" evidence="1">
    <location>
        <begin position="42"/>
        <end position="135"/>
    </location>
</feature>
<feature type="chain" id="PRO_5008707427" evidence="2">
    <location>
        <begin position="26"/>
        <end position="135"/>
    </location>
</feature>
<evidence type="ECO:0000256" key="2">
    <source>
        <dbReference type="SAM" id="SignalP"/>
    </source>
</evidence>
<feature type="compositionally biased region" description="Low complexity" evidence="1">
    <location>
        <begin position="45"/>
        <end position="88"/>
    </location>
</feature>